<dbReference type="AlphaFoldDB" id="A0A1X7SZ97"/>
<organism evidence="3">
    <name type="scientific">Amphimedon queenslandica</name>
    <name type="common">Sponge</name>
    <dbReference type="NCBI Taxonomy" id="400682"/>
    <lineage>
        <taxon>Eukaryota</taxon>
        <taxon>Metazoa</taxon>
        <taxon>Porifera</taxon>
        <taxon>Demospongiae</taxon>
        <taxon>Heteroscleromorpha</taxon>
        <taxon>Haplosclerida</taxon>
        <taxon>Niphatidae</taxon>
        <taxon>Amphimedon</taxon>
    </lineage>
</organism>
<evidence type="ECO:0000313" key="3">
    <source>
        <dbReference type="EnsemblMetazoa" id="Aqu2.1.07499_001"/>
    </source>
</evidence>
<evidence type="ECO:0000256" key="2">
    <source>
        <dbReference type="SAM" id="MobiDB-lite"/>
    </source>
</evidence>
<dbReference type="InterPro" id="IPR015915">
    <property type="entry name" value="Kelch-typ_b-propeller"/>
</dbReference>
<dbReference type="Gene3D" id="2.120.10.80">
    <property type="entry name" value="Kelch-type beta propeller"/>
    <property type="match status" value="1"/>
</dbReference>
<feature type="coiled-coil region" evidence="1">
    <location>
        <begin position="309"/>
        <end position="357"/>
    </location>
</feature>
<dbReference type="InParanoid" id="A0A1X7SZ97"/>
<evidence type="ECO:0000256" key="1">
    <source>
        <dbReference type="SAM" id="Coils"/>
    </source>
</evidence>
<feature type="region of interest" description="Disordered" evidence="2">
    <location>
        <begin position="236"/>
        <end position="293"/>
    </location>
</feature>
<sequence>MFGGAVPSDDGRSLLVNTVYTCQLESDTTIHWESVKGPVVPASVQWPVERQKHAITSIIGDSPTLVMIGGEGNDGLVNDSWLLNTSQYQWSKIVLPESVTGRVDHSLSSIMMSPDCVWLVVVGGTGATEWKDVGRGYKQPFSKRITDPYITMLIELVVREGEWRVSEVLDSTGLSTEAYQHKYQLLLKNRQWWQNQFIVYPTDREIKLQNYVESLQQELRVSEGNKSSLQEALLEASQQEKTRVEPVKETKLSSTKEELSTGPTDVYKDNDDVKGEEKEEEQTTETKQTTSQEEIEKLKANFIESETYIATLTEEKTLTNEDNEKLKAKAVDDDMVIAKLTKEKLQLKEELQSLKDTTTAEITVKGISSIGIQFDYIIPSMDNLECLSDINIASKKLFLIQGDRPQLLSWERYGLRIGVSGGSLSSTETAEVAVVALVGGQFVFPKNTVLVSAVYAVSISRPLLKALRLEMQHCVDLLKGVKAKYLKFAIAP</sequence>
<accession>A0A1X7SZ97</accession>
<feature type="compositionally biased region" description="Basic and acidic residues" evidence="2">
    <location>
        <begin position="266"/>
        <end position="277"/>
    </location>
</feature>
<feature type="compositionally biased region" description="Basic and acidic residues" evidence="2">
    <location>
        <begin position="238"/>
        <end position="259"/>
    </location>
</feature>
<dbReference type="SUPFAM" id="SSF117281">
    <property type="entry name" value="Kelch motif"/>
    <property type="match status" value="1"/>
</dbReference>
<dbReference type="EnsemblMetazoa" id="Aqu2.1.07499_001">
    <property type="protein sequence ID" value="Aqu2.1.07499_001"/>
    <property type="gene ID" value="Aqu2.1.07499"/>
</dbReference>
<keyword evidence="1" id="KW-0175">Coiled coil</keyword>
<protein>
    <submittedName>
        <fullName evidence="3">Uncharacterized protein</fullName>
    </submittedName>
</protein>
<proteinExistence type="predicted"/>
<reference evidence="3" key="1">
    <citation type="submission" date="2017-05" db="UniProtKB">
        <authorList>
            <consortium name="EnsemblMetazoa"/>
        </authorList>
    </citation>
    <scope>IDENTIFICATION</scope>
</reference>
<dbReference type="OrthoDB" id="432528at2759"/>
<name>A0A1X7SZ97_AMPQE</name>